<dbReference type="EMBL" id="MH999854">
    <property type="protein sequence ID" value="AYN73050.1"/>
    <property type="molecule type" value="mRNA"/>
</dbReference>
<feature type="compositionally biased region" description="Low complexity" evidence="1">
    <location>
        <begin position="187"/>
        <end position="207"/>
    </location>
</feature>
<evidence type="ECO:0000313" key="2">
    <source>
        <dbReference type="EMBL" id="AYN73050.1"/>
    </source>
</evidence>
<evidence type="ECO:0000256" key="1">
    <source>
        <dbReference type="SAM" id="MobiDB-lite"/>
    </source>
</evidence>
<protein>
    <submittedName>
        <fullName evidence="2">Larval shell matrix protein 2</fullName>
    </submittedName>
</protein>
<accession>A0A3G2LJ52</accession>
<organism evidence="2">
    <name type="scientific">Pinctada fucata</name>
    <name type="common">Akoya pearl oyster</name>
    <name type="synonym">Pinctada imbricata fucata</name>
    <dbReference type="NCBI Taxonomy" id="50426"/>
    <lineage>
        <taxon>Eukaryota</taxon>
        <taxon>Metazoa</taxon>
        <taxon>Spiralia</taxon>
        <taxon>Lophotrochozoa</taxon>
        <taxon>Mollusca</taxon>
        <taxon>Bivalvia</taxon>
        <taxon>Autobranchia</taxon>
        <taxon>Pteriomorphia</taxon>
        <taxon>Pterioida</taxon>
        <taxon>Pterioidea</taxon>
        <taxon>Pteriidae</taxon>
        <taxon>Pinctada</taxon>
    </lineage>
</organism>
<name>A0A3G2LJ52_PINFU</name>
<reference evidence="2" key="1">
    <citation type="journal article" date="2018" name="Mol. Biol. Evol.">
        <title>Dual Gene Repertoires for Larval and Adult Shells Reveal Molecules Essential for Molluscan Shell Formation.</title>
        <authorList>
            <person name="Zhao R."/>
            <person name="Takeuchi T."/>
            <person name="Luo Y.J."/>
            <person name="Ishikawa A."/>
            <person name="Kobayashi T."/>
            <person name="Koyanagi R."/>
            <person name="Villar-Briones A."/>
            <person name="Yamada L."/>
            <person name="Sawada H."/>
            <person name="Iwanaga S."/>
            <person name="Nagai K."/>
            <person name="Satoh N."/>
            <person name="Endo K."/>
        </authorList>
    </citation>
    <scope>NUCLEOTIDE SEQUENCE</scope>
</reference>
<feature type="region of interest" description="Disordered" evidence="1">
    <location>
        <begin position="92"/>
        <end position="150"/>
    </location>
</feature>
<sequence>MSRSENKLSKIFICLNICYGFISAQANLNAGLLQRGLGSHIGLIDQESLLDIDPIWSDLDGPIHPSLLRGAGGLAGGLGLAGLPAGLGPQISSRTSRNHITNDRGLSSSGIGSSNSFSQGLLGQSSNSGLSSSNSRIQSTFSQGGQEPRISLSRSDLRNLLSEQNGTRGQGSRSASLTRNLSRRRSTSQSSSGRQNNSRLRSLLSRG</sequence>
<dbReference type="AlphaFoldDB" id="A0A3G2LJ52"/>
<proteinExistence type="evidence at transcript level"/>
<feature type="region of interest" description="Disordered" evidence="1">
    <location>
        <begin position="163"/>
        <end position="207"/>
    </location>
</feature>
<feature type="compositionally biased region" description="Low complexity" evidence="1">
    <location>
        <begin position="105"/>
        <end position="139"/>
    </location>
</feature>